<feature type="compositionally biased region" description="Polar residues" evidence="1">
    <location>
        <begin position="1"/>
        <end position="10"/>
    </location>
</feature>
<feature type="compositionally biased region" description="Low complexity" evidence="1">
    <location>
        <begin position="25"/>
        <end position="41"/>
    </location>
</feature>
<protein>
    <submittedName>
        <fullName evidence="2">Unannotated protein</fullName>
    </submittedName>
</protein>
<dbReference type="EMBL" id="CAEZTS010000220">
    <property type="protein sequence ID" value="CAB4594779.1"/>
    <property type="molecule type" value="Genomic_DNA"/>
</dbReference>
<accession>A0A6J6G4F8</accession>
<sequence>MVGSFTTAPTFSRRKSATTSLAARLMPTSLNTTPTSSSSPLRHATSSISWAVSRGTDSADMVGTAMGTPEFDCLASASYAARSAFNRSRRYCGAGPLNAGME</sequence>
<dbReference type="AlphaFoldDB" id="A0A6J6G4F8"/>
<proteinExistence type="predicted"/>
<organism evidence="2">
    <name type="scientific">freshwater metagenome</name>
    <dbReference type="NCBI Taxonomy" id="449393"/>
    <lineage>
        <taxon>unclassified sequences</taxon>
        <taxon>metagenomes</taxon>
        <taxon>ecological metagenomes</taxon>
    </lineage>
</organism>
<gene>
    <name evidence="2" type="ORF">UFOPK1722_01825</name>
</gene>
<reference evidence="2" key="1">
    <citation type="submission" date="2020-05" db="EMBL/GenBank/DDBJ databases">
        <authorList>
            <person name="Chiriac C."/>
            <person name="Salcher M."/>
            <person name="Ghai R."/>
            <person name="Kavagutti S V."/>
        </authorList>
    </citation>
    <scope>NUCLEOTIDE SEQUENCE</scope>
</reference>
<name>A0A6J6G4F8_9ZZZZ</name>
<evidence type="ECO:0000256" key="1">
    <source>
        <dbReference type="SAM" id="MobiDB-lite"/>
    </source>
</evidence>
<feature type="region of interest" description="Disordered" evidence="1">
    <location>
        <begin position="1"/>
        <end position="44"/>
    </location>
</feature>
<evidence type="ECO:0000313" key="2">
    <source>
        <dbReference type="EMBL" id="CAB4594779.1"/>
    </source>
</evidence>